<dbReference type="STRING" id="762845.BCR26_13620"/>
<keyword evidence="3" id="KW-0732">Signal</keyword>
<keyword evidence="2" id="KW-1133">Transmembrane helix</keyword>
<evidence type="ECO:0000256" key="1">
    <source>
        <dbReference type="SAM" id="MobiDB-lite"/>
    </source>
</evidence>
<organism evidence="4 5">
    <name type="scientific">Enterococcus rivorum</name>
    <dbReference type="NCBI Taxonomy" id="762845"/>
    <lineage>
        <taxon>Bacteria</taxon>
        <taxon>Bacillati</taxon>
        <taxon>Bacillota</taxon>
        <taxon>Bacilli</taxon>
        <taxon>Lactobacillales</taxon>
        <taxon>Enterococcaceae</taxon>
        <taxon>Enterococcus</taxon>
    </lineage>
</organism>
<dbReference type="AlphaFoldDB" id="A0A1E5KWN7"/>
<evidence type="ECO:0000256" key="2">
    <source>
        <dbReference type="SAM" id="Phobius"/>
    </source>
</evidence>
<reference evidence="4 5" key="1">
    <citation type="submission" date="2016-09" db="EMBL/GenBank/DDBJ databases">
        <authorList>
            <person name="Capua I."/>
            <person name="De Benedictis P."/>
            <person name="Joannis T."/>
            <person name="Lombin L.H."/>
            <person name="Cattoli G."/>
        </authorList>
    </citation>
    <scope>NUCLEOTIDE SEQUENCE [LARGE SCALE GENOMIC DNA]</scope>
    <source>
        <strain evidence="4 5">LMG 25899</strain>
    </source>
</reference>
<comment type="caution">
    <text evidence="4">The sequence shown here is derived from an EMBL/GenBank/DDBJ whole genome shotgun (WGS) entry which is preliminary data.</text>
</comment>
<accession>A0A1E5KWN7</accession>
<dbReference type="NCBIfam" id="TIGR01167">
    <property type="entry name" value="LPXTG_anchor"/>
    <property type="match status" value="1"/>
</dbReference>
<keyword evidence="2" id="KW-0812">Transmembrane</keyword>
<keyword evidence="2" id="KW-0472">Membrane</keyword>
<feature type="transmembrane region" description="Helical" evidence="2">
    <location>
        <begin position="103"/>
        <end position="122"/>
    </location>
</feature>
<evidence type="ECO:0000313" key="5">
    <source>
        <dbReference type="Proteomes" id="UP000095256"/>
    </source>
</evidence>
<protein>
    <recommendedName>
        <fullName evidence="6">Gram-positive cocci surface proteins LPxTG domain-containing protein</fullName>
    </recommendedName>
</protein>
<evidence type="ECO:0000256" key="3">
    <source>
        <dbReference type="SAM" id="SignalP"/>
    </source>
</evidence>
<name>A0A1E5KWN7_9ENTE</name>
<keyword evidence="5" id="KW-1185">Reference proteome</keyword>
<dbReference type="RefSeq" id="WP_069698757.1">
    <property type="nucleotide sequence ID" value="NZ_JAGGMA010000015.1"/>
</dbReference>
<feature type="compositionally biased region" description="Low complexity" evidence="1">
    <location>
        <begin position="41"/>
        <end position="73"/>
    </location>
</feature>
<sequence length="129" mass="14115">MKRFLLIPLLLIFFIAGGSTQTSATEEKAYKDNAVTGFYGSYESSSSDSSDSSSSSQESTSSETSETSASKQESFPENKIYPGTKTISAAYQEKLPVTGDTTYHLQMMLGVIIIGLAMYLMIKKQKHIQ</sequence>
<feature type="signal peptide" evidence="3">
    <location>
        <begin position="1"/>
        <end position="24"/>
    </location>
</feature>
<evidence type="ECO:0000313" key="4">
    <source>
        <dbReference type="EMBL" id="OEH82282.1"/>
    </source>
</evidence>
<gene>
    <name evidence="4" type="ORF">BCR26_13620</name>
</gene>
<evidence type="ECO:0008006" key="6">
    <source>
        <dbReference type="Google" id="ProtNLM"/>
    </source>
</evidence>
<proteinExistence type="predicted"/>
<feature type="region of interest" description="Disordered" evidence="1">
    <location>
        <begin position="41"/>
        <end position="81"/>
    </location>
</feature>
<dbReference type="EMBL" id="MIEK01000024">
    <property type="protein sequence ID" value="OEH82282.1"/>
    <property type="molecule type" value="Genomic_DNA"/>
</dbReference>
<dbReference type="Proteomes" id="UP000095256">
    <property type="component" value="Unassembled WGS sequence"/>
</dbReference>
<feature type="chain" id="PRO_5009180529" description="Gram-positive cocci surface proteins LPxTG domain-containing protein" evidence="3">
    <location>
        <begin position="25"/>
        <end position="129"/>
    </location>
</feature>